<reference evidence="1" key="1">
    <citation type="submission" date="2022-12" db="EMBL/GenBank/DDBJ databases">
        <title>Genome Sequence of Lasiodiplodia mahajangana.</title>
        <authorList>
            <person name="Buettner E."/>
        </authorList>
    </citation>
    <scope>NUCLEOTIDE SEQUENCE</scope>
    <source>
        <strain evidence="1">VT137</strain>
    </source>
</reference>
<sequence>MAVDVLQEYAYPKLPREPKSIRLLKVLSKPQERPRISLRKFSLSKPPEYRCLSYTWGDPLDRSLSPSTSNSLPMSDKRDKYVENDRDGSVIRVTENLIDALHQISRIQDSEGEGKVSWWWIDAICINQEDAEERGSQVSGTCSQVAVMDKIYQGAVSVLIWLGKEDKYSPRAIKVLKSLAGASLALSKTPKKLHSFNTDSFEVFGSLINLFEDIGIEDVYPQDLILYATFLQRKWFTRMWVIQESFFAAATTVYCGECEIQWAVIQESSRVLAQTGMDTLLKAYLSYTKQYSLDVETVKLPDNRLGNQLIFGALQKATSETLGLGRLLYYSRSFEASDPRDKVFAILGLWKYTRGNRPGQMEIEPDYKKDVSEVYAEATAVAIHESGNLDILSLVEGTRREENSRLPSWVPDYNQGAQLYSIVQLSAPHPSRLLLHESFEAPTDSKTQNLAVQGFELDVVEEFGPTYGDIMNDFDLLSLLKMLLAYPRTHYPTGESPCSSFLRALVKDTFRGSQAGIEARIAFRAFVMQRVRETRQQVVNLRDWEEHDLAEELKAILQETETAIECLSSRYSEERAIPTLGEIEEMVRVEEDEGSPAEQSLESDRKDIEESFRIAYFKRRLFRTTRGYFGIASESIVPGDRVWVLAAARVPFVLKAADVDEGCWRLVGEAYVHGVMDGDASSSEQSLRRIYLI</sequence>
<evidence type="ECO:0000313" key="2">
    <source>
        <dbReference type="Proteomes" id="UP001153332"/>
    </source>
</evidence>
<proteinExistence type="predicted"/>
<dbReference type="Proteomes" id="UP001153332">
    <property type="component" value="Unassembled WGS sequence"/>
</dbReference>
<evidence type="ECO:0000313" key="1">
    <source>
        <dbReference type="EMBL" id="KAJ8125307.1"/>
    </source>
</evidence>
<dbReference type="EMBL" id="JAPUUL010002442">
    <property type="protein sequence ID" value="KAJ8125307.1"/>
    <property type="molecule type" value="Genomic_DNA"/>
</dbReference>
<gene>
    <name evidence="1" type="ORF">O1611_g8331</name>
</gene>
<name>A0ACC2JDD6_9PEZI</name>
<comment type="caution">
    <text evidence="1">The sequence shown here is derived from an EMBL/GenBank/DDBJ whole genome shotgun (WGS) entry which is preliminary data.</text>
</comment>
<accession>A0ACC2JDD6</accession>
<keyword evidence="2" id="KW-1185">Reference proteome</keyword>
<organism evidence="1 2">
    <name type="scientific">Lasiodiplodia mahajangana</name>
    <dbReference type="NCBI Taxonomy" id="1108764"/>
    <lineage>
        <taxon>Eukaryota</taxon>
        <taxon>Fungi</taxon>
        <taxon>Dikarya</taxon>
        <taxon>Ascomycota</taxon>
        <taxon>Pezizomycotina</taxon>
        <taxon>Dothideomycetes</taxon>
        <taxon>Dothideomycetes incertae sedis</taxon>
        <taxon>Botryosphaeriales</taxon>
        <taxon>Botryosphaeriaceae</taxon>
        <taxon>Lasiodiplodia</taxon>
    </lineage>
</organism>
<protein>
    <submittedName>
        <fullName evidence="1">Uncharacterized protein</fullName>
    </submittedName>
</protein>